<protein>
    <recommendedName>
        <fullName evidence="3">Integrase</fullName>
    </recommendedName>
</protein>
<accession>A0AAN0Y1S5</accession>
<dbReference type="KEGG" id="vna:PN96_08415"/>
<dbReference type="Proteomes" id="UP000092741">
    <property type="component" value="Chromosome 1"/>
</dbReference>
<dbReference type="EMBL" id="CP016345">
    <property type="protein sequence ID" value="ANQ12129.1"/>
    <property type="molecule type" value="Genomic_DNA"/>
</dbReference>
<evidence type="ECO:0000313" key="2">
    <source>
        <dbReference type="Proteomes" id="UP000092741"/>
    </source>
</evidence>
<dbReference type="AlphaFoldDB" id="A0AAN0Y1S5"/>
<gene>
    <name evidence="1" type="ORF">BA890_04935</name>
</gene>
<name>A0AAN0Y1S5_VIBNA</name>
<reference evidence="1 2" key="1">
    <citation type="submission" date="2016-07" db="EMBL/GenBank/DDBJ databases">
        <title>Developing Vibrio natriegens as a novel, fast-growing host for biotechnology.</title>
        <authorList>
            <person name="Weinstock M.T."/>
            <person name="Hesek E.D."/>
            <person name="Wilson C.M."/>
            <person name="Gibson D.G."/>
        </authorList>
    </citation>
    <scope>NUCLEOTIDE SEQUENCE [LARGE SCALE GENOMIC DNA]</scope>
    <source>
        <strain evidence="1 2">ATCC 14048</strain>
    </source>
</reference>
<keyword evidence="2" id="KW-1185">Reference proteome</keyword>
<evidence type="ECO:0000313" key="1">
    <source>
        <dbReference type="EMBL" id="ANQ12129.1"/>
    </source>
</evidence>
<evidence type="ECO:0008006" key="3">
    <source>
        <dbReference type="Google" id="ProtNLM"/>
    </source>
</evidence>
<organism evidence="1 2">
    <name type="scientific">Vibrio natriegens NBRC 15636 = ATCC 14048 = DSM 759</name>
    <dbReference type="NCBI Taxonomy" id="1219067"/>
    <lineage>
        <taxon>Bacteria</taxon>
        <taxon>Pseudomonadati</taxon>
        <taxon>Pseudomonadota</taxon>
        <taxon>Gammaproteobacteria</taxon>
        <taxon>Vibrionales</taxon>
        <taxon>Vibrionaceae</taxon>
        <taxon>Vibrio</taxon>
    </lineage>
</organism>
<sequence length="68" mass="7775">MRNGGNILDLKAALGHVKIEQTMVYARSPFVGSQFQPDQRPQSIAIKMATKWRRYSTNLAIIHQNTLY</sequence>
<proteinExistence type="predicted"/>